<dbReference type="Proteomes" id="UP000266091">
    <property type="component" value="Unassembled WGS sequence"/>
</dbReference>
<dbReference type="AlphaFoldDB" id="A0A388S975"/>
<dbReference type="EMBL" id="BGZJ01000001">
    <property type="protein sequence ID" value="GBO92807.1"/>
    <property type="molecule type" value="Genomic_DNA"/>
</dbReference>
<organism evidence="1 2">
    <name type="scientific">Mesosutterella multiformis</name>
    <dbReference type="NCBI Taxonomy" id="2259133"/>
    <lineage>
        <taxon>Bacteria</taxon>
        <taxon>Pseudomonadati</taxon>
        <taxon>Pseudomonadota</taxon>
        <taxon>Betaproteobacteria</taxon>
        <taxon>Burkholderiales</taxon>
        <taxon>Sutterellaceae</taxon>
        <taxon>Mesosutterella</taxon>
    </lineage>
</organism>
<accession>A0A388S975</accession>
<gene>
    <name evidence="1" type="ORF">MESMUL_01610</name>
</gene>
<sequence>MGGFGSGRRPERTRYAVEDMRSIPMSWIKVNKAALLKAPRVINWKVGDSSYGSALIGLEGNSVRVTFQVREAKDRPWQHLAVSVETIEQPCHLGGVRRWFVCPRCGQRVGTLYIGSDVGCRHCMRLTYWSAQADKMERLRLKKKKILSRMEGGHLAAPQRMQQKTYLRHLQQYQKVEEQINELFLLEIQKILQTRVPLGKNGWL</sequence>
<name>A0A388S975_9BURK</name>
<proteinExistence type="predicted"/>
<evidence type="ECO:0000313" key="2">
    <source>
        <dbReference type="Proteomes" id="UP000266091"/>
    </source>
</evidence>
<protein>
    <submittedName>
        <fullName evidence="1">Uncharacterized protein</fullName>
    </submittedName>
</protein>
<comment type="caution">
    <text evidence="1">The sequence shown here is derived from an EMBL/GenBank/DDBJ whole genome shotgun (WGS) entry which is preliminary data.</text>
</comment>
<reference evidence="1 2" key="1">
    <citation type="journal article" date="2018" name="Int. J. Syst. Evol. Microbiol.">
        <title>Mesosutterella multiformis gen. nov., sp. nov., a member of the family Sutterellaceae and Sutterella megalosphaeroides sp. nov., isolated from human faeces.</title>
        <authorList>
            <person name="Sakamoto M."/>
            <person name="Ikeyama N."/>
            <person name="Kunihiro T."/>
            <person name="Iino T."/>
            <person name="Yuki M."/>
            <person name="Ohkuma M."/>
        </authorList>
    </citation>
    <scope>NUCLEOTIDE SEQUENCE [LARGE SCALE GENOMIC DNA]</scope>
    <source>
        <strain evidence="1 2">4NBBH2</strain>
    </source>
</reference>
<keyword evidence="2" id="KW-1185">Reference proteome</keyword>
<evidence type="ECO:0000313" key="1">
    <source>
        <dbReference type="EMBL" id="GBO92807.1"/>
    </source>
</evidence>